<reference evidence="14 15" key="1">
    <citation type="submission" date="2018-12" db="EMBL/GenBank/DDBJ databases">
        <title>Draft genome sequence of Embleya hyalina NBRC 13850T.</title>
        <authorList>
            <person name="Komaki H."/>
            <person name="Hosoyama A."/>
            <person name="Kimura A."/>
            <person name="Ichikawa N."/>
            <person name="Tamura T."/>
        </authorList>
    </citation>
    <scope>NUCLEOTIDE SEQUENCE [LARGE SCALE GENOMIC DNA]</scope>
    <source>
        <strain evidence="14 15">NBRC 13850</strain>
    </source>
</reference>
<dbReference type="PANTHER" id="PTHR43221">
    <property type="entry name" value="PROTEASE HTPX"/>
    <property type="match status" value="1"/>
</dbReference>
<dbReference type="InterPro" id="IPR001915">
    <property type="entry name" value="Peptidase_M48"/>
</dbReference>
<keyword evidence="7" id="KW-0378">Hydrolase</keyword>
<gene>
    <name evidence="14" type="ORF">EHYA_02518</name>
</gene>
<keyword evidence="10" id="KW-0482">Metalloprotease</keyword>
<feature type="region of interest" description="Disordered" evidence="12">
    <location>
        <begin position="260"/>
        <end position="282"/>
    </location>
</feature>
<keyword evidence="8" id="KW-0862">Zinc</keyword>
<evidence type="ECO:0000256" key="3">
    <source>
        <dbReference type="ARBA" id="ARBA00022475"/>
    </source>
</evidence>
<comment type="caution">
    <text evidence="14">The sequence shown here is derived from an EMBL/GenBank/DDBJ whole genome shotgun (WGS) entry which is preliminary data.</text>
</comment>
<keyword evidence="15" id="KW-1185">Reference proteome</keyword>
<evidence type="ECO:0000256" key="4">
    <source>
        <dbReference type="ARBA" id="ARBA00022670"/>
    </source>
</evidence>
<evidence type="ECO:0000256" key="8">
    <source>
        <dbReference type="ARBA" id="ARBA00022833"/>
    </source>
</evidence>
<feature type="compositionally biased region" description="Polar residues" evidence="12">
    <location>
        <begin position="507"/>
        <end position="517"/>
    </location>
</feature>
<dbReference type="EMBL" id="BIFH01000016">
    <property type="protein sequence ID" value="GCD94849.1"/>
    <property type="molecule type" value="Genomic_DNA"/>
</dbReference>
<dbReference type="GO" id="GO:0006508">
    <property type="term" value="P:proteolysis"/>
    <property type="evidence" value="ECO:0007669"/>
    <property type="project" value="UniProtKB-KW"/>
</dbReference>
<evidence type="ECO:0000313" key="15">
    <source>
        <dbReference type="Proteomes" id="UP000286931"/>
    </source>
</evidence>
<dbReference type="Gene3D" id="3.30.2010.10">
    <property type="entry name" value="Metalloproteases ('zincins'), catalytic domain"/>
    <property type="match status" value="1"/>
</dbReference>
<accession>A0A401YJY8</accession>
<evidence type="ECO:0000256" key="9">
    <source>
        <dbReference type="ARBA" id="ARBA00022989"/>
    </source>
</evidence>
<dbReference type="GO" id="GO:0046872">
    <property type="term" value="F:metal ion binding"/>
    <property type="evidence" value="ECO:0007669"/>
    <property type="project" value="UniProtKB-KW"/>
</dbReference>
<dbReference type="InterPro" id="IPR050083">
    <property type="entry name" value="HtpX_protease"/>
</dbReference>
<protein>
    <submittedName>
        <fullName evidence="14">Zn-dependent protease</fullName>
    </submittedName>
</protein>
<evidence type="ECO:0000256" key="7">
    <source>
        <dbReference type="ARBA" id="ARBA00022801"/>
    </source>
</evidence>
<dbReference type="Proteomes" id="UP000286931">
    <property type="component" value="Unassembled WGS sequence"/>
</dbReference>
<proteinExistence type="predicted"/>
<evidence type="ECO:0000256" key="2">
    <source>
        <dbReference type="ARBA" id="ARBA00004651"/>
    </source>
</evidence>
<evidence type="ECO:0000256" key="11">
    <source>
        <dbReference type="ARBA" id="ARBA00023136"/>
    </source>
</evidence>
<evidence type="ECO:0000259" key="13">
    <source>
        <dbReference type="Pfam" id="PF01435"/>
    </source>
</evidence>
<dbReference type="PANTHER" id="PTHR43221:SF1">
    <property type="entry name" value="PROTEASE HTPX"/>
    <property type="match status" value="1"/>
</dbReference>
<sequence>MSSDSIWLACTAETTDEVPYWGQVIILGVPGLFAVMRRLRATGQSVGSKPGSVPVTRRQAPELWRTVTDLAERIGTAPPSRIRLTMETNAAVVDDSAFGEQRGTRRMYIGLPLLAGLGADRLRAVPAHELAHYARGHTWIAAMTHRGSVLVHSARHDRIGWKVNSFAIPRFALSVYGRCYDLLSLAIRRRQEFEADAVAARIVGRDALAEALAMTPEIDLAWRDFQDRFLTPMCAEGRAPDDPLRVFANMLADPEYRDRLESRSANHPESAGSRHDSHPPLGDRLAALAEMPCEPAGADREPTPVLLEATGTLPATVWPALARLRTGRAQVSRPWATWLREATRLETTRALRELATPVGLIATSRARSRSGVSSADVLDLLEAGRGRELSAALRATAWGQRRWELADEDQLPIALGSLVGHELVAAKRGTWQVNWVGPGVFRPADAEAGAAHALVGGAASDPATAHELRTRLDACGVDVTRPVAAPSESDVRGRRGGAATAREAADPSTTARSTTSEQRTKAAVVLVGAVLLSVLTRTFARIHDTPPPFRPSIPVGSYAGYPTRVAPTFGSAFDASARPTALPSHRFPIDDWYPLPSLTLRPREWTIPRTGSTGRP</sequence>
<keyword evidence="6" id="KW-0479">Metal-binding</keyword>
<keyword evidence="3" id="KW-1003">Cell membrane</keyword>
<feature type="compositionally biased region" description="Basic and acidic residues" evidence="12">
    <location>
        <begin position="260"/>
        <end position="278"/>
    </location>
</feature>
<keyword evidence="5" id="KW-0812">Transmembrane</keyword>
<evidence type="ECO:0000256" key="6">
    <source>
        <dbReference type="ARBA" id="ARBA00022723"/>
    </source>
</evidence>
<feature type="domain" description="Peptidase M48" evidence="13">
    <location>
        <begin position="59"/>
        <end position="290"/>
    </location>
</feature>
<dbReference type="OrthoDB" id="155290at2"/>
<dbReference type="GO" id="GO:0004222">
    <property type="term" value="F:metalloendopeptidase activity"/>
    <property type="evidence" value="ECO:0007669"/>
    <property type="project" value="InterPro"/>
</dbReference>
<dbReference type="GO" id="GO:0005886">
    <property type="term" value="C:plasma membrane"/>
    <property type="evidence" value="ECO:0007669"/>
    <property type="project" value="UniProtKB-SubCell"/>
</dbReference>
<name>A0A401YJY8_9ACTN</name>
<dbReference type="Pfam" id="PF01435">
    <property type="entry name" value="Peptidase_M48"/>
    <property type="match status" value="1"/>
</dbReference>
<evidence type="ECO:0000256" key="1">
    <source>
        <dbReference type="ARBA" id="ARBA00001947"/>
    </source>
</evidence>
<evidence type="ECO:0000256" key="12">
    <source>
        <dbReference type="SAM" id="MobiDB-lite"/>
    </source>
</evidence>
<keyword evidence="4 14" id="KW-0645">Protease</keyword>
<dbReference type="CDD" id="cd07328">
    <property type="entry name" value="M48_Ste24p_like"/>
    <property type="match status" value="1"/>
</dbReference>
<evidence type="ECO:0000256" key="10">
    <source>
        <dbReference type="ARBA" id="ARBA00023049"/>
    </source>
</evidence>
<keyword evidence="9" id="KW-1133">Transmembrane helix</keyword>
<comment type="cofactor">
    <cofactor evidence="1">
        <name>Zn(2+)</name>
        <dbReference type="ChEBI" id="CHEBI:29105"/>
    </cofactor>
</comment>
<comment type="subcellular location">
    <subcellularLocation>
        <location evidence="2">Cell membrane</location>
        <topology evidence="2">Multi-pass membrane protein</topology>
    </subcellularLocation>
</comment>
<evidence type="ECO:0000313" key="14">
    <source>
        <dbReference type="EMBL" id="GCD94849.1"/>
    </source>
</evidence>
<organism evidence="14 15">
    <name type="scientific">Embleya hyalina</name>
    <dbReference type="NCBI Taxonomy" id="516124"/>
    <lineage>
        <taxon>Bacteria</taxon>
        <taxon>Bacillati</taxon>
        <taxon>Actinomycetota</taxon>
        <taxon>Actinomycetes</taxon>
        <taxon>Kitasatosporales</taxon>
        <taxon>Streptomycetaceae</taxon>
        <taxon>Embleya</taxon>
    </lineage>
</organism>
<feature type="region of interest" description="Disordered" evidence="12">
    <location>
        <begin position="485"/>
        <end position="518"/>
    </location>
</feature>
<dbReference type="AlphaFoldDB" id="A0A401YJY8"/>
<evidence type="ECO:0000256" key="5">
    <source>
        <dbReference type="ARBA" id="ARBA00022692"/>
    </source>
</evidence>
<keyword evidence="11" id="KW-0472">Membrane</keyword>
<dbReference type="RefSeq" id="WP_126636986.1">
    <property type="nucleotide sequence ID" value="NZ_BIFH01000016.1"/>
</dbReference>